<dbReference type="NCBIfam" id="TIGR02635">
    <property type="entry name" value="RhaI_grampos"/>
    <property type="match status" value="1"/>
</dbReference>
<accession>F3ZVM3</accession>
<reference evidence="5 6" key="2">
    <citation type="journal article" date="2011" name="Stand. Genomic Sci.">
        <title>Complete genome sequence of Mahella australiensis type strain (50-1 BON).</title>
        <authorList>
            <person name="Sikorski J."/>
            <person name="Teshima H."/>
            <person name="Nolan M."/>
            <person name="Lucas S."/>
            <person name="Hammon N."/>
            <person name="Deshpande S."/>
            <person name="Cheng J.F."/>
            <person name="Pitluck S."/>
            <person name="Liolios K."/>
            <person name="Pagani I."/>
            <person name="Ivanova N."/>
            <person name="Huntemann M."/>
            <person name="Mavromatis K."/>
            <person name="Ovchinikova G."/>
            <person name="Pati A."/>
            <person name="Tapia R."/>
            <person name="Han C."/>
            <person name="Goodwin L."/>
            <person name="Chen A."/>
            <person name="Palaniappan K."/>
            <person name="Land M."/>
            <person name="Hauser L."/>
            <person name="Ngatchou-Djao O.D."/>
            <person name="Rohde M."/>
            <person name="Pukall R."/>
            <person name="Spring S."/>
            <person name="Abt B."/>
            <person name="Goker M."/>
            <person name="Detter J.C."/>
            <person name="Woyke T."/>
            <person name="Bristow J."/>
            <person name="Markowitz V."/>
            <person name="Hugenholtz P."/>
            <person name="Eisen J.A."/>
            <person name="Kyrpides N.C."/>
            <person name="Klenk H.P."/>
            <person name="Lapidus A."/>
        </authorList>
    </citation>
    <scope>NUCLEOTIDE SEQUENCE [LARGE SCALE GENOMIC DNA]</scope>
    <source>
        <strain evidence="6">DSM 15567 / CIP 107919 / 50-1 BON</strain>
    </source>
</reference>
<keyword evidence="1" id="KW-0479">Metal-binding</keyword>
<dbReference type="InterPro" id="IPR013457">
    <property type="entry name" value="Rhamnose_iso-rel"/>
</dbReference>
<dbReference type="GO" id="GO:0008740">
    <property type="term" value="F:L-rhamnose isomerase activity"/>
    <property type="evidence" value="ECO:0007669"/>
    <property type="project" value="TreeGrafter"/>
</dbReference>
<dbReference type="SUPFAM" id="SSF51658">
    <property type="entry name" value="Xylose isomerase-like"/>
    <property type="match status" value="1"/>
</dbReference>
<dbReference type="STRING" id="697281.Mahau_1188"/>
<evidence type="ECO:0000256" key="2">
    <source>
        <dbReference type="ARBA" id="ARBA00023211"/>
    </source>
</evidence>
<keyword evidence="3 5" id="KW-0413">Isomerase</keyword>
<dbReference type="EMBL" id="CP002360">
    <property type="protein sequence ID" value="AEE96385.1"/>
    <property type="molecule type" value="Genomic_DNA"/>
</dbReference>
<gene>
    <name evidence="5" type="ordered locus">Mahau_1188</name>
</gene>
<feature type="domain" description="Xylose isomerase-like TIM barrel" evidence="4">
    <location>
        <begin position="89"/>
        <end position="265"/>
    </location>
</feature>
<evidence type="ECO:0000259" key="4">
    <source>
        <dbReference type="Pfam" id="PF01261"/>
    </source>
</evidence>
<protein>
    <submittedName>
        <fullName evidence="5">L-rhamnose isomerase</fullName>
    </submittedName>
</protein>
<dbReference type="GO" id="GO:0019324">
    <property type="term" value="P:L-lyxose metabolic process"/>
    <property type="evidence" value="ECO:0007669"/>
    <property type="project" value="TreeGrafter"/>
</dbReference>
<dbReference type="InterPro" id="IPR050337">
    <property type="entry name" value="L-rhamnose_isomerase"/>
</dbReference>
<dbReference type="Pfam" id="PF01261">
    <property type="entry name" value="AP_endonuc_2"/>
    <property type="match status" value="1"/>
</dbReference>
<dbReference type="RefSeq" id="WP_013780815.1">
    <property type="nucleotide sequence ID" value="NC_015520.1"/>
</dbReference>
<dbReference type="GO" id="GO:0019301">
    <property type="term" value="P:rhamnose catabolic process"/>
    <property type="evidence" value="ECO:0007669"/>
    <property type="project" value="TreeGrafter"/>
</dbReference>
<evidence type="ECO:0000313" key="6">
    <source>
        <dbReference type="Proteomes" id="UP000008457"/>
    </source>
</evidence>
<dbReference type="HOGENOM" id="CLU_059875_0_0_9"/>
<dbReference type="PANTHER" id="PTHR30268:SF0">
    <property type="entry name" value="L-RHAMNOSE ISOMERASE"/>
    <property type="match status" value="1"/>
</dbReference>
<dbReference type="OrthoDB" id="5174871at2"/>
<proteinExistence type="predicted"/>
<dbReference type="InterPro" id="IPR036237">
    <property type="entry name" value="Xyl_isomerase-like_sf"/>
</dbReference>
<dbReference type="PANTHER" id="PTHR30268">
    <property type="entry name" value="L-RHAMNOSE ISOMERASE"/>
    <property type="match status" value="1"/>
</dbReference>
<dbReference type="AlphaFoldDB" id="F3ZVM3"/>
<evidence type="ECO:0000256" key="1">
    <source>
        <dbReference type="ARBA" id="ARBA00022723"/>
    </source>
</evidence>
<dbReference type="InterPro" id="IPR013022">
    <property type="entry name" value="Xyl_isomerase-like_TIM-brl"/>
</dbReference>
<keyword evidence="6" id="KW-1185">Reference proteome</keyword>
<dbReference type="Gene3D" id="3.20.20.150">
    <property type="entry name" value="Divalent-metal-dependent TIM barrel enzymes"/>
    <property type="match status" value="1"/>
</dbReference>
<dbReference type="KEGG" id="mas:Mahau_1188"/>
<evidence type="ECO:0000313" key="5">
    <source>
        <dbReference type="EMBL" id="AEE96385.1"/>
    </source>
</evidence>
<dbReference type="GO" id="GO:0046872">
    <property type="term" value="F:metal ion binding"/>
    <property type="evidence" value="ECO:0007669"/>
    <property type="project" value="UniProtKB-KW"/>
</dbReference>
<sequence>MSDEYKLWEKKQQDKGVNIGWVKERLKSFKVETPSWGYGDSGTRFKTFKQVGVPRNLFEKLEDAAQVNKYTGMCPTVAIHIPWDKVDDYGKVKEYAAQLGLKIGAVNPNLFQDDDYKFGSLTNVKPDIRRKATEHMLECIDIAKEVDSNIISLWLADGTNYPGQGDFRMRKHYLEQCLKEVYDALGDNMRLLIEYKCFEPAFYHTDIADWGMSYTFSSKLGPKAQVLVDLGHHLQGTNVEHIVAFLLDEGKIGGFHFNNRKYADDDLIVGSINPYELFLIFNELITASLDESTAQTAANIAYMIDQSHCIEPKIPAMIRSVLNIQTAYAKALLVNRNELKQAQEADDVMAAEAIVREAFETDVQPLLEAVREEMGLQPDPMATYIKSGYGEKILSRGIGGKGWE</sequence>
<keyword evidence="2" id="KW-0464">Manganese</keyword>
<dbReference type="eggNOG" id="COG4952">
    <property type="taxonomic scope" value="Bacteria"/>
</dbReference>
<organism evidence="5 6">
    <name type="scientific">Mahella australiensis (strain DSM 15567 / CIP 107919 / 50-1 BON)</name>
    <dbReference type="NCBI Taxonomy" id="697281"/>
    <lineage>
        <taxon>Bacteria</taxon>
        <taxon>Bacillati</taxon>
        <taxon>Bacillota</taxon>
        <taxon>Clostridia</taxon>
        <taxon>Thermoanaerobacterales</taxon>
        <taxon>Thermoanaerobacterales Family IV. Incertae Sedis</taxon>
        <taxon>Mahella</taxon>
    </lineage>
</organism>
<dbReference type="Proteomes" id="UP000008457">
    <property type="component" value="Chromosome"/>
</dbReference>
<evidence type="ECO:0000256" key="3">
    <source>
        <dbReference type="ARBA" id="ARBA00023235"/>
    </source>
</evidence>
<name>F3ZVM3_MAHA5</name>
<reference evidence="6" key="1">
    <citation type="submission" date="2010-11" db="EMBL/GenBank/DDBJ databases">
        <title>The complete genome of Mahella australiensis DSM 15567.</title>
        <authorList>
            <consortium name="US DOE Joint Genome Institute (JGI-PGF)"/>
            <person name="Lucas S."/>
            <person name="Copeland A."/>
            <person name="Lapidus A."/>
            <person name="Bruce D."/>
            <person name="Goodwin L."/>
            <person name="Pitluck S."/>
            <person name="Kyrpides N."/>
            <person name="Mavromatis K."/>
            <person name="Pagani I."/>
            <person name="Ivanova N."/>
            <person name="Teshima H."/>
            <person name="Brettin T."/>
            <person name="Detter J.C."/>
            <person name="Han C."/>
            <person name="Tapia R."/>
            <person name="Land M."/>
            <person name="Hauser L."/>
            <person name="Markowitz V."/>
            <person name="Cheng J.-F."/>
            <person name="Hugenholtz P."/>
            <person name="Woyke T."/>
            <person name="Wu D."/>
            <person name="Spring S."/>
            <person name="Pukall R."/>
            <person name="Steenblock K."/>
            <person name="Schneider S."/>
            <person name="Klenk H.-P."/>
            <person name="Eisen J.A."/>
        </authorList>
    </citation>
    <scope>NUCLEOTIDE SEQUENCE [LARGE SCALE GENOMIC DNA]</scope>
    <source>
        <strain evidence="6">DSM 15567 / CIP 107919 / 50-1 BON</strain>
    </source>
</reference>